<organism evidence="9 10">
    <name type="scientific">Phenylobacterium terrae</name>
    <dbReference type="NCBI Taxonomy" id="2665495"/>
    <lineage>
        <taxon>Bacteria</taxon>
        <taxon>Pseudomonadati</taxon>
        <taxon>Pseudomonadota</taxon>
        <taxon>Alphaproteobacteria</taxon>
        <taxon>Caulobacterales</taxon>
        <taxon>Caulobacteraceae</taxon>
        <taxon>Phenylobacterium</taxon>
    </lineage>
</organism>
<proteinExistence type="inferred from homology"/>
<dbReference type="EMBL" id="JBHUEY010000001">
    <property type="protein sequence ID" value="MFD1783224.1"/>
    <property type="molecule type" value="Genomic_DNA"/>
</dbReference>
<dbReference type="HAMAP" id="MF_00657">
    <property type="entry name" value="Hydroxyl_YbiX"/>
    <property type="match status" value="1"/>
</dbReference>
<evidence type="ECO:0000256" key="3">
    <source>
        <dbReference type="ARBA" id="ARBA00022896"/>
    </source>
</evidence>
<evidence type="ECO:0000259" key="8">
    <source>
        <dbReference type="PROSITE" id="PS51471"/>
    </source>
</evidence>
<evidence type="ECO:0000256" key="4">
    <source>
        <dbReference type="ARBA" id="ARBA00022964"/>
    </source>
</evidence>
<dbReference type="SMART" id="SM00702">
    <property type="entry name" value="P4Hc"/>
    <property type="match status" value="1"/>
</dbReference>
<keyword evidence="4 7" id="KW-0223">Dioxygenase</keyword>
<dbReference type="NCBIfam" id="NF003975">
    <property type="entry name" value="PRK05467.1-4"/>
    <property type="match status" value="1"/>
</dbReference>
<feature type="binding site" evidence="7">
    <location>
        <position position="96"/>
    </location>
    <ligand>
        <name>Fe cation</name>
        <dbReference type="ChEBI" id="CHEBI:24875"/>
    </ligand>
</feature>
<comment type="cofactor">
    <cofactor evidence="1 7">
        <name>L-ascorbate</name>
        <dbReference type="ChEBI" id="CHEBI:38290"/>
    </cofactor>
</comment>
<dbReference type="RefSeq" id="WP_377284368.1">
    <property type="nucleotide sequence ID" value="NZ_JBHRSI010000015.1"/>
</dbReference>
<feature type="binding site" evidence="7">
    <location>
        <position position="168"/>
    </location>
    <ligand>
        <name>2-oxoglutarate</name>
        <dbReference type="ChEBI" id="CHEBI:16810"/>
    </ligand>
</feature>
<reference evidence="10" key="1">
    <citation type="journal article" date="2019" name="Int. J. Syst. Evol. Microbiol.">
        <title>The Global Catalogue of Microorganisms (GCM) 10K type strain sequencing project: providing services to taxonomists for standard genome sequencing and annotation.</title>
        <authorList>
            <consortium name="The Broad Institute Genomics Platform"/>
            <consortium name="The Broad Institute Genome Sequencing Center for Infectious Disease"/>
            <person name="Wu L."/>
            <person name="Ma J."/>
        </authorList>
    </citation>
    <scope>NUCLEOTIDE SEQUENCE [LARGE SCALE GENOMIC DNA]</scope>
    <source>
        <strain evidence="10">DFY28</strain>
    </source>
</reference>
<comment type="caution">
    <text evidence="9">The sequence shown here is derived from an EMBL/GenBank/DDBJ whole genome shotgun (WGS) entry which is preliminary data.</text>
</comment>
<name>A0ABW4MZ23_9CAUL</name>
<dbReference type="Pfam" id="PF13640">
    <property type="entry name" value="2OG-FeII_Oxy_3"/>
    <property type="match status" value="1"/>
</dbReference>
<keyword evidence="3 7" id="KW-0847">Vitamin C</keyword>
<evidence type="ECO:0000313" key="10">
    <source>
        <dbReference type="Proteomes" id="UP001597237"/>
    </source>
</evidence>
<dbReference type="PROSITE" id="PS51471">
    <property type="entry name" value="FE2OG_OXY"/>
    <property type="match status" value="1"/>
</dbReference>
<evidence type="ECO:0000256" key="7">
    <source>
        <dbReference type="HAMAP-Rule" id="MF_00657"/>
    </source>
</evidence>
<dbReference type="InterPro" id="IPR005123">
    <property type="entry name" value="Oxoglu/Fe-dep_dioxygenase_dom"/>
</dbReference>
<dbReference type="InterPro" id="IPR044862">
    <property type="entry name" value="Pro_4_hyd_alph_FE2OG_OXY"/>
</dbReference>
<gene>
    <name evidence="9" type="ORF">ACFSC0_07445</name>
</gene>
<dbReference type="PANTHER" id="PTHR41536:SF1">
    <property type="entry name" value="PKHD-TYPE HYDROXYLASE YBIX"/>
    <property type="match status" value="1"/>
</dbReference>
<accession>A0ABW4MZ23</accession>
<keyword evidence="10" id="KW-1185">Reference proteome</keyword>
<evidence type="ECO:0000313" key="9">
    <source>
        <dbReference type="EMBL" id="MFD1783224.1"/>
    </source>
</evidence>
<dbReference type="InterPro" id="IPR006620">
    <property type="entry name" value="Pro_4_hyd_alph"/>
</dbReference>
<dbReference type="InterPro" id="IPR041097">
    <property type="entry name" value="PKHD_C"/>
</dbReference>
<evidence type="ECO:0000256" key="2">
    <source>
        <dbReference type="ARBA" id="ARBA00022723"/>
    </source>
</evidence>
<keyword evidence="2 7" id="KW-0479">Metal-binding</keyword>
<comment type="cofactor">
    <cofactor evidence="7">
        <name>Fe(2+)</name>
        <dbReference type="ChEBI" id="CHEBI:29033"/>
    </cofactor>
    <text evidence="7">Binds 1 Fe(2+) ion per subunit.</text>
</comment>
<evidence type="ECO:0000256" key="5">
    <source>
        <dbReference type="ARBA" id="ARBA00023002"/>
    </source>
</evidence>
<feature type="binding site" evidence="7">
    <location>
        <position position="98"/>
    </location>
    <ligand>
        <name>Fe cation</name>
        <dbReference type="ChEBI" id="CHEBI:24875"/>
    </ligand>
</feature>
<dbReference type="Proteomes" id="UP001597237">
    <property type="component" value="Unassembled WGS sequence"/>
</dbReference>
<dbReference type="GO" id="GO:0051213">
    <property type="term" value="F:dioxygenase activity"/>
    <property type="evidence" value="ECO:0007669"/>
    <property type="project" value="UniProtKB-KW"/>
</dbReference>
<dbReference type="PANTHER" id="PTHR41536">
    <property type="entry name" value="PKHD-TYPE HYDROXYLASE YBIX"/>
    <property type="match status" value="1"/>
</dbReference>
<dbReference type="Pfam" id="PF18331">
    <property type="entry name" value="PKHD_C"/>
    <property type="match status" value="1"/>
</dbReference>
<dbReference type="NCBIfam" id="NF003974">
    <property type="entry name" value="PRK05467.1-3"/>
    <property type="match status" value="1"/>
</dbReference>
<feature type="binding site" evidence="7">
    <location>
        <position position="158"/>
    </location>
    <ligand>
        <name>Fe cation</name>
        <dbReference type="ChEBI" id="CHEBI:24875"/>
    </ligand>
</feature>
<keyword evidence="5 7" id="KW-0560">Oxidoreductase</keyword>
<protein>
    <submittedName>
        <fullName evidence="9">Fe2+-dependent dioxygenase</fullName>
    </submittedName>
</protein>
<dbReference type="Gene3D" id="2.60.120.620">
    <property type="entry name" value="q2cbj1_9rhob like domain"/>
    <property type="match status" value="1"/>
</dbReference>
<dbReference type="Gene3D" id="4.10.860.20">
    <property type="entry name" value="Rabenosyn, Rab binding domain"/>
    <property type="match status" value="1"/>
</dbReference>
<feature type="domain" description="Fe2OG dioxygenase" evidence="8">
    <location>
        <begin position="78"/>
        <end position="177"/>
    </location>
</feature>
<evidence type="ECO:0000256" key="6">
    <source>
        <dbReference type="ARBA" id="ARBA00023004"/>
    </source>
</evidence>
<dbReference type="InterPro" id="IPR023550">
    <property type="entry name" value="PKHD_hydroxylase"/>
</dbReference>
<sequence length="226" mass="24494">MMLHVPQVLSPDELAAVRRIIAAGPWVDGNETSGFQAALAKDNLQLAQASAAEREAGAIVVAALRRSPAFQSAALPAALHPPMFNRYGPGKKFDNHVDNAIRFAPGGERIRADLSATLFLTDPDDYEGGELTVEDTFGTQEVKLPAGDLILYPSSSLHRVEPIVRGERTSVILWIQSLVRDDARRTLLFDMDAGIQSAGQRLGQADPAVVTLTGAYHNLLRMWAEL</sequence>
<evidence type="ECO:0000256" key="1">
    <source>
        <dbReference type="ARBA" id="ARBA00001961"/>
    </source>
</evidence>
<keyword evidence="6 7" id="KW-0408">Iron</keyword>